<dbReference type="GO" id="GO:0016829">
    <property type="term" value="F:lyase activity"/>
    <property type="evidence" value="ECO:0007669"/>
    <property type="project" value="UniProtKB-KW"/>
</dbReference>
<organism evidence="1 2">
    <name type="scientific">Pseudomonas syringae pv. maculicola</name>
    <dbReference type="NCBI Taxonomy" id="59511"/>
    <lineage>
        <taxon>Bacteria</taxon>
        <taxon>Pseudomonadati</taxon>
        <taxon>Pseudomonadota</taxon>
        <taxon>Gammaproteobacteria</taxon>
        <taxon>Pseudomonadales</taxon>
        <taxon>Pseudomonadaceae</taxon>
        <taxon>Pseudomonas</taxon>
    </lineage>
</organism>
<dbReference type="SUPFAM" id="SSF51246">
    <property type="entry name" value="Rudiment single hybrid motif"/>
    <property type="match status" value="1"/>
</dbReference>
<reference evidence="1 2" key="1">
    <citation type="submission" date="2018-08" db="EMBL/GenBank/DDBJ databases">
        <title>Recombination of ecologically and evolutionarily significant loci maintains genetic cohesion in the Pseudomonas syringae species complex.</title>
        <authorList>
            <person name="Dillon M."/>
            <person name="Thakur S."/>
            <person name="Almeida R.N.D."/>
            <person name="Weir B.S."/>
            <person name="Guttman D.S."/>
        </authorList>
    </citation>
    <scope>NUCLEOTIDE SEQUENCE [LARGE SCALE GENOMIC DNA]</scope>
    <source>
        <strain evidence="1 2">88_10</strain>
    </source>
</reference>
<dbReference type="EMBL" id="RBNL01000336">
    <property type="protein sequence ID" value="RMM03398.1"/>
    <property type="molecule type" value="Genomic_DNA"/>
</dbReference>
<dbReference type="InterPro" id="IPR011054">
    <property type="entry name" value="Rudment_hybrid_motif"/>
</dbReference>
<evidence type="ECO:0000313" key="2">
    <source>
        <dbReference type="Proteomes" id="UP000282378"/>
    </source>
</evidence>
<dbReference type="Proteomes" id="UP000282378">
    <property type="component" value="Unassembled WGS sequence"/>
</dbReference>
<gene>
    <name evidence="1" type="ORF">APX70_08072</name>
</gene>
<dbReference type="AlphaFoldDB" id="A0A3M3ASD6"/>
<keyword evidence="1" id="KW-0456">Lyase</keyword>
<proteinExistence type="predicted"/>
<evidence type="ECO:0000313" key="1">
    <source>
        <dbReference type="EMBL" id="RMM03398.1"/>
    </source>
</evidence>
<comment type="caution">
    <text evidence="1">The sequence shown here is derived from an EMBL/GenBank/DDBJ whole genome shotgun (WGS) entry which is preliminary data.</text>
</comment>
<feature type="non-terminal residue" evidence="1">
    <location>
        <position position="89"/>
    </location>
</feature>
<protein>
    <submittedName>
        <fullName evidence="1">Urea amidolyase-related protein</fullName>
    </submittedName>
</protein>
<dbReference type="Gene3D" id="3.30.470.20">
    <property type="entry name" value="ATP-grasp fold, B domain"/>
    <property type="match status" value="1"/>
</dbReference>
<accession>A0A3M3ASD6</accession>
<name>A0A3M3ASD6_PSEYM</name>
<sequence>MISGAPTRDQASAGLATALQHTRLYGVETNRDYLRQIIDDAPFAGGQPWTRCLEGLVYRADTFEVLSGGTQTSVQDYPGRLGYWAVGVP</sequence>